<dbReference type="InterPro" id="IPR038643">
    <property type="entry name" value="PliI_sf"/>
</dbReference>
<evidence type="ECO:0008006" key="4">
    <source>
        <dbReference type="Google" id="ProtNLM"/>
    </source>
</evidence>
<evidence type="ECO:0000313" key="3">
    <source>
        <dbReference type="Proteomes" id="UP000255365"/>
    </source>
</evidence>
<dbReference type="AlphaFoldDB" id="A0A370SCX9"/>
<name>A0A370SCX9_PSEJE</name>
<sequence>MNIWLGAALAALLSLSAHAATTDISPRIQQVNYKSGYGSVQFKQSIKGYKTAEYKLNAKAGQILTVDFKPTNTSAYFNITAKNSDYALFNGSMMGNHFLGSLPADGEYTVQVYLMRNAARRNEVADYTISLSLANGDAVDNNAAFDQNLELQGIHFHVKADQVDGKSIVHIEPKGLEIDNTVQTRPLNGNIVRAEIGDLNNDGSPEIYIFTRTPGRSMPGELIAYSANNKKSLSEIYLPPISENPKIADGYQGEDSFAVVENTLVQRFPVYNNADAGAGRTGKMRQVQYKLVAGEAGWILREDKVTEY</sequence>
<evidence type="ECO:0000313" key="2">
    <source>
        <dbReference type="EMBL" id="RDL17608.1"/>
    </source>
</evidence>
<comment type="caution">
    <text evidence="2">The sequence shown here is derived from an EMBL/GenBank/DDBJ whole genome shotgun (WGS) entry which is preliminary data.</text>
</comment>
<protein>
    <recommendedName>
        <fullName evidence="4">Inhibitor of g-type lysozyme</fullName>
    </recommendedName>
</protein>
<dbReference type="Gene3D" id="2.40.128.460">
    <property type="entry name" value="Periplasmic lysozyme inhibitor of I-type lysozyme"/>
    <property type="match status" value="1"/>
</dbReference>
<reference evidence="2 3" key="1">
    <citation type="submission" date="2018-07" db="EMBL/GenBank/DDBJ databases">
        <title>Genome sequencing of rice bacterial endophytes.</title>
        <authorList>
            <person name="Venturi V."/>
        </authorList>
    </citation>
    <scope>NUCLEOTIDE SEQUENCE [LARGE SCALE GENOMIC DNA]</scope>
    <source>
        <strain evidence="2 3">E2333</strain>
    </source>
</reference>
<feature type="signal peptide" evidence="1">
    <location>
        <begin position="1"/>
        <end position="19"/>
    </location>
</feature>
<dbReference type="Gene3D" id="2.60.120.380">
    <property type="match status" value="1"/>
</dbReference>
<feature type="chain" id="PRO_5016678736" description="Inhibitor of g-type lysozyme" evidence="1">
    <location>
        <begin position="20"/>
        <end position="308"/>
    </location>
</feature>
<accession>A0A370SCX9</accession>
<dbReference type="EMBL" id="QRAV01000011">
    <property type="protein sequence ID" value="RDL17608.1"/>
    <property type="molecule type" value="Genomic_DNA"/>
</dbReference>
<evidence type="ECO:0000256" key="1">
    <source>
        <dbReference type="SAM" id="SignalP"/>
    </source>
</evidence>
<proteinExistence type="predicted"/>
<keyword evidence="1" id="KW-0732">Signal</keyword>
<organism evidence="2 3">
    <name type="scientific">Pseudomonas jessenii</name>
    <dbReference type="NCBI Taxonomy" id="77298"/>
    <lineage>
        <taxon>Bacteria</taxon>
        <taxon>Pseudomonadati</taxon>
        <taxon>Pseudomonadota</taxon>
        <taxon>Gammaproteobacteria</taxon>
        <taxon>Pseudomonadales</taxon>
        <taxon>Pseudomonadaceae</taxon>
        <taxon>Pseudomonas</taxon>
    </lineage>
</organism>
<dbReference type="Proteomes" id="UP000255365">
    <property type="component" value="Unassembled WGS sequence"/>
</dbReference>
<gene>
    <name evidence="2" type="ORF">DEU51_111192</name>
</gene>
<dbReference type="RefSeq" id="WP_115147488.1">
    <property type="nucleotide sequence ID" value="NZ_QRAV01000011.1"/>
</dbReference>